<dbReference type="WBParaSite" id="ALUE_0001259601-mRNA-1">
    <property type="protein sequence ID" value="ALUE_0001259601-mRNA-1"/>
    <property type="gene ID" value="ALUE_0001259601"/>
</dbReference>
<dbReference type="AlphaFoldDB" id="A0A9J2PST9"/>
<feature type="compositionally biased region" description="Pro residues" evidence="1">
    <location>
        <begin position="290"/>
        <end position="300"/>
    </location>
</feature>
<name>A0A9J2PST9_ASCLU</name>
<organism evidence="3 4">
    <name type="scientific">Ascaris lumbricoides</name>
    <name type="common">Giant roundworm</name>
    <dbReference type="NCBI Taxonomy" id="6252"/>
    <lineage>
        <taxon>Eukaryota</taxon>
        <taxon>Metazoa</taxon>
        <taxon>Ecdysozoa</taxon>
        <taxon>Nematoda</taxon>
        <taxon>Chromadorea</taxon>
        <taxon>Rhabditida</taxon>
        <taxon>Spirurina</taxon>
        <taxon>Ascaridomorpha</taxon>
        <taxon>Ascaridoidea</taxon>
        <taxon>Ascarididae</taxon>
        <taxon>Ascaris</taxon>
    </lineage>
</organism>
<dbReference type="InterPro" id="IPR027417">
    <property type="entry name" value="P-loop_NTPase"/>
</dbReference>
<dbReference type="GO" id="GO:0006302">
    <property type="term" value="P:double-strand break repair"/>
    <property type="evidence" value="ECO:0007669"/>
    <property type="project" value="InterPro"/>
</dbReference>
<feature type="compositionally biased region" description="Polar residues" evidence="1">
    <location>
        <begin position="519"/>
        <end position="531"/>
    </location>
</feature>
<accession>A0A9J2PST9</accession>
<evidence type="ECO:0000313" key="3">
    <source>
        <dbReference type="Proteomes" id="UP000036681"/>
    </source>
</evidence>
<dbReference type="InterPro" id="IPR038729">
    <property type="entry name" value="Rad50/SbcC_AAA"/>
</dbReference>
<feature type="region of interest" description="Disordered" evidence="1">
    <location>
        <begin position="382"/>
        <end position="408"/>
    </location>
</feature>
<dbReference type="SUPFAM" id="SSF52540">
    <property type="entry name" value="P-loop containing nucleoside triphosphate hydrolases"/>
    <property type="match status" value="1"/>
</dbReference>
<feature type="compositionally biased region" description="Polar residues" evidence="1">
    <location>
        <begin position="310"/>
        <end position="332"/>
    </location>
</feature>
<dbReference type="PANTHER" id="PTHR32046">
    <property type="entry name" value="G DOMAIN-CONTAINING PROTEIN"/>
    <property type="match status" value="1"/>
</dbReference>
<evidence type="ECO:0000259" key="2">
    <source>
        <dbReference type="Pfam" id="PF13476"/>
    </source>
</evidence>
<feature type="compositionally biased region" description="Basic and acidic residues" evidence="1">
    <location>
        <begin position="350"/>
        <end position="359"/>
    </location>
</feature>
<feature type="region of interest" description="Disordered" evidence="1">
    <location>
        <begin position="519"/>
        <end position="568"/>
    </location>
</feature>
<feature type="region of interest" description="Disordered" evidence="1">
    <location>
        <begin position="484"/>
        <end position="504"/>
    </location>
</feature>
<evidence type="ECO:0000313" key="4">
    <source>
        <dbReference type="WBParaSite" id="ALUE_0001259601-mRNA-1"/>
    </source>
</evidence>
<sequence>MSDSDPQSEGLKLVSKFAGEAFGTDNVRTVFASASQDNVERDDRIIVLIGPAGTGKSTLIDCMCNYFYGADLKSDTRYKIADEIFDHSTPIKTIIKYVFNETKMPYRPIVIDTPGIGSESGVQTDAEISEMLSSFLLQSHRVVIHAIGFVLKYSDSRVSLKREAQIKETLAMFPKWMMPNVVPILSSSDGTGTIPSPIRALFKHLGLCENKVFFFNSGSLFDVSKAEAITEQLRTTYWNMTMEGLEGFFEHVGVLNPQCIAEELPAPPQSKSPSLAFEKRINSELHTPNYTPPPPPPPPLTDRISRSSAKDLSTTYKSSINSTSQANATSTGLLADINSDGAPYSKIRKTSNETRTEEHRERIIPIKLLHTPSKTTLQMERNQVSGSRHSFVEPTTQQSTKYDTMQVETESGSVIKRYTYDPSSMSHKEFILKGPGKKEITTGNGMDLVKDTPFPNKGSSVLRPQVTNETLINDVPMENLVSSGNYKHIKSSPPPDYSPKPVTQRTPLATLAGADQLSSGNIQQRTSTSINIDGDASTTHFSRSSTHRQVEKRSSARDMKGSTPLTELPSALSVGSDWTYHTGDELNAAYFDHSMQR</sequence>
<protein>
    <submittedName>
        <fullName evidence="4">Rad50/SbcC-type AAA domain-containing protein</fullName>
    </submittedName>
</protein>
<keyword evidence="3" id="KW-1185">Reference proteome</keyword>
<evidence type="ECO:0000256" key="1">
    <source>
        <dbReference type="SAM" id="MobiDB-lite"/>
    </source>
</evidence>
<dbReference type="Gene3D" id="3.40.50.300">
    <property type="entry name" value="P-loop containing nucleotide triphosphate hydrolases"/>
    <property type="match status" value="1"/>
</dbReference>
<feature type="region of interest" description="Disordered" evidence="1">
    <location>
        <begin position="285"/>
        <end position="359"/>
    </location>
</feature>
<dbReference type="Pfam" id="PF13476">
    <property type="entry name" value="AAA_23"/>
    <property type="match status" value="1"/>
</dbReference>
<proteinExistence type="predicted"/>
<dbReference type="GO" id="GO:0016887">
    <property type="term" value="F:ATP hydrolysis activity"/>
    <property type="evidence" value="ECO:0007669"/>
    <property type="project" value="InterPro"/>
</dbReference>
<feature type="compositionally biased region" description="Basic and acidic residues" evidence="1">
    <location>
        <begin position="548"/>
        <end position="560"/>
    </location>
</feature>
<dbReference type="Proteomes" id="UP000036681">
    <property type="component" value="Unplaced"/>
</dbReference>
<reference evidence="4" key="1">
    <citation type="submission" date="2023-03" db="UniProtKB">
        <authorList>
            <consortium name="WormBaseParasite"/>
        </authorList>
    </citation>
    <scope>IDENTIFICATION</scope>
</reference>
<dbReference type="PANTHER" id="PTHR32046:SF11">
    <property type="entry name" value="IMMUNE-ASSOCIATED NUCLEOTIDE-BINDING PROTEIN 10-LIKE"/>
    <property type="match status" value="1"/>
</dbReference>
<feature type="domain" description="Rad50/SbcC-type AAA" evidence="2">
    <location>
        <begin position="39"/>
        <end position="109"/>
    </location>
</feature>